<dbReference type="Pfam" id="PF00651">
    <property type="entry name" value="BTB"/>
    <property type="match status" value="1"/>
</dbReference>
<proteinExistence type="predicted"/>
<dbReference type="OrthoDB" id="3199068at2759"/>
<dbReference type="EMBL" id="KV429041">
    <property type="protein sequence ID" value="KZT72454.1"/>
    <property type="molecule type" value="Genomic_DNA"/>
</dbReference>
<organism evidence="2 3">
    <name type="scientific">Daedalea quercina L-15889</name>
    <dbReference type="NCBI Taxonomy" id="1314783"/>
    <lineage>
        <taxon>Eukaryota</taxon>
        <taxon>Fungi</taxon>
        <taxon>Dikarya</taxon>
        <taxon>Basidiomycota</taxon>
        <taxon>Agaricomycotina</taxon>
        <taxon>Agaricomycetes</taxon>
        <taxon>Polyporales</taxon>
        <taxon>Fomitopsis</taxon>
    </lineage>
</organism>
<dbReference type="SMART" id="SM00225">
    <property type="entry name" value="BTB"/>
    <property type="match status" value="1"/>
</dbReference>
<dbReference type="Proteomes" id="UP000076727">
    <property type="component" value="Unassembled WGS sequence"/>
</dbReference>
<protein>
    <recommendedName>
        <fullName evidence="1">BTB domain-containing protein</fullName>
    </recommendedName>
</protein>
<name>A0A165ST48_9APHY</name>
<reference evidence="2 3" key="1">
    <citation type="journal article" date="2016" name="Mol. Biol. Evol.">
        <title>Comparative Genomics of Early-Diverging Mushroom-Forming Fungi Provides Insights into the Origins of Lignocellulose Decay Capabilities.</title>
        <authorList>
            <person name="Nagy L.G."/>
            <person name="Riley R."/>
            <person name="Tritt A."/>
            <person name="Adam C."/>
            <person name="Daum C."/>
            <person name="Floudas D."/>
            <person name="Sun H."/>
            <person name="Yadav J.S."/>
            <person name="Pangilinan J."/>
            <person name="Larsson K.H."/>
            <person name="Matsuura K."/>
            <person name="Barry K."/>
            <person name="Labutti K."/>
            <person name="Kuo R."/>
            <person name="Ohm R.A."/>
            <person name="Bhattacharya S.S."/>
            <person name="Shirouzu T."/>
            <person name="Yoshinaga Y."/>
            <person name="Martin F.M."/>
            <person name="Grigoriev I.V."/>
            <person name="Hibbett D.S."/>
        </authorList>
    </citation>
    <scope>NUCLEOTIDE SEQUENCE [LARGE SCALE GENOMIC DNA]</scope>
    <source>
        <strain evidence="2 3">L-15889</strain>
    </source>
</reference>
<evidence type="ECO:0000313" key="2">
    <source>
        <dbReference type="EMBL" id="KZT72454.1"/>
    </source>
</evidence>
<dbReference type="InterPro" id="IPR000210">
    <property type="entry name" value="BTB/POZ_dom"/>
</dbReference>
<evidence type="ECO:0000259" key="1">
    <source>
        <dbReference type="PROSITE" id="PS50097"/>
    </source>
</evidence>
<keyword evidence="3" id="KW-1185">Reference proteome</keyword>
<dbReference type="SUPFAM" id="SSF54695">
    <property type="entry name" value="POZ domain"/>
    <property type="match status" value="1"/>
</dbReference>
<dbReference type="InterPro" id="IPR011333">
    <property type="entry name" value="SKP1/BTB/POZ_sf"/>
</dbReference>
<dbReference type="STRING" id="1314783.A0A165ST48"/>
<sequence>MMAPTPTRHDRFYFEDGNVIFLVEDVLFKIHRYFLHRESPVFQDMFSFNSEMDEGKSDDKPILLEGTKSLEFACLLACFYPRSIAKHDDMPAEHWTLALDLAMKWQFNDVRELAVAQMKHVNTYAPTLALQVATARKHKMNDWYLDAFVKLCERGRPITPEEGELLGLVETVRLSAIRHKLHKGSGRRVHSIYNTVSDISISLDHVNCIAMELGIAIVPPPEQQPRLAFPPSMSPRPRSLSPEVAWPVASSPPFSRPGSPMILPGSIYD</sequence>
<evidence type="ECO:0000313" key="3">
    <source>
        <dbReference type="Proteomes" id="UP000076727"/>
    </source>
</evidence>
<feature type="domain" description="BTB" evidence="1">
    <location>
        <begin position="17"/>
        <end position="88"/>
    </location>
</feature>
<dbReference type="PROSITE" id="PS50097">
    <property type="entry name" value="BTB"/>
    <property type="match status" value="1"/>
</dbReference>
<dbReference type="Gene3D" id="3.30.710.10">
    <property type="entry name" value="Potassium Channel Kv1.1, Chain A"/>
    <property type="match status" value="1"/>
</dbReference>
<dbReference type="AlphaFoldDB" id="A0A165ST48"/>
<accession>A0A165ST48</accession>
<gene>
    <name evidence="2" type="ORF">DAEQUDRAFT_705618</name>
</gene>
<dbReference type="CDD" id="cd18186">
    <property type="entry name" value="BTB_POZ_ZBTB_KLHL-like"/>
    <property type="match status" value="1"/>
</dbReference>